<dbReference type="OrthoDB" id="2748701at2759"/>
<reference evidence="3" key="1">
    <citation type="journal article" date="2014" name="Proc. Natl. Acad. Sci. U.S.A.">
        <title>Extensive sampling of basidiomycete genomes demonstrates inadequacy of the white-rot/brown-rot paradigm for wood decay fungi.</title>
        <authorList>
            <person name="Riley R."/>
            <person name="Salamov A.A."/>
            <person name="Brown D.W."/>
            <person name="Nagy L.G."/>
            <person name="Floudas D."/>
            <person name="Held B.W."/>
            <person name="Levasseur A."/>
            <person name="Lombard V."/>
            <person name="Morin E."/>
            <person name="Otillar R."/>
            <person name="Lindquist E.A."/>
            <person name="Sun H."/>
            <person name="LaButti K.M."/>
            <person name="Schmutz J."/>
            <person name="Jabbour D."/>
            <person name="Luo H."/>
            <person name="Baker S.E."/>
            <person name="Pisabarro A.G."/>
            <person name="Walton J.D."/>
            <person name="Blanchette R.A."/>
            <person name="Henrissat B."/>
            <person name="Martin F."/>
            <person name="Cullen D."/>
            <person name="Hibbett D.S."/>
            <person name="Grigoriev I.V."/>
        </authorList>
    </citation>
    <scope>NUCLEOTIDE SEQUENCE [LARGE SCALE GENOMIC DNA]</scope>
    <source>
        <strain evidence="3">MUCL 33604</strain>
    </source>
</reference>
<dbReference type="AlphaFoldDB" id="A0A067QAA2"/>
<dbReference type="EMBL" id="KL197709">
    <property type="protein sequence ID" value="KDQ63973.1"/>
    <property type="molecule type" value="Genomic_DNA"/>
</dbReference>
<evidence type="ECO:0000256" key="1">
    <source>
        <dbReference type="SAM" id="MobiDB-lite"/>
    </source>
</evidence>
<keyword evidence="3" id="KW-1185">Reference proteome</keyword>
<gene>
    <name evidence="2" type="ORF">JAAARDRAFT_27646</name>
</gene>
<proteinExistence type="predicted"/>
<dbReference type="SUPFAM" id="SSF52047">
    <property type="entry name" value="RNI-like"/>
    <property type="match status" value="1"/>
</dbReference>
<sequence length="347" mass="38489">MAGLPGGHSPSSRGTFAKHREASRTTRYQSITIQGLDQLQGFVSSASPLPAEFRHVRNLFVSGCPDLKAGGRKVGKVDEVVSRPIPVNPNDFNSPTVVIARRRLLQREEALFRLEASKKTSETFNEVLSILLNLIADTLETLSLMFCNTLHLPPLPVLTDLTICGRARNSPISLALPSLDRLHIVGPYYNREELIDIIRSAPSLTHIRLSAVLSNLTSLTALFRLILHHQGPLTDPAPHTIQPQLQRVFIQPRFPPQFGGPGMYSSMGYSSKLQRLIDSSLKVDEGRRLVLLDSQVWDEDVDRLVEEEMGHWKSRMLGGEGCWSSPRATSSSIGHSDGCLCVRMRKC</sequence>
<dbReference type="InParanoid" id="A0A067QAA2"/>
<protein>
    <submittedName>
        <fullName evidence="2">Uncharacterized protein</fullName>
    </submittedName>
</protein>
<name>A0A067QAA2_9AGAM</name>
<organism evidence="2 3">
    <name type="scientific">Jaapia argillacea MUCL 33604</name>
    <dbReference type="NCBI Taxonomy" id="933084"/>
    <lineage>
        <taxon>Eukaryota</taxon>
        <taxon>Fungi</taxon>
        <taxon>Dikarya</taxon>
        <taxon>Basidiomycota</taxon>
        <taxon>Agaricomycotina</taxon>
        <taxon>Agaricomycetes</taxon>
        <taxon>Agaricomycetidae</taxon>
        <taxon>Jaapiales</taxon>
        <taxon>Jaapiaceae</taxon>
        <taxon>Jaapia</taxon>
    </lineage>
</organism>
<dbReference type="HOGENOM" id="CLU_041942_0_1_1"/>
<dbReference type="Proteomes" id="UP000027265">
    <property type="component" value="Unassembled WGS sequence"/>
</dbReference>
<accession>A0A067QAA2</accession>
<evidence type="ECO:0000313" key="2">
    <source>
        <dbReference type="EMBL" id="KDQ63973.1"/>
    </source>
</evidence>
<feature type="region of interest" description="Disordered" evidence="1">
    <location>
        <begin position="1"/>
        <end position="24"/>
    </location>
</feature>
<evidence type="ECO:0000313" key="3">
    <source>
        <dbReference type="Proteomes" id="UP000027265"/>
    </source>
</evidence>